<evidence type="ECO:0000313" key="1">
    <source>
        <dbReference type="EMBL" id="RHZ43312.1"/>
    </source>
</evidence>
<protein>
    <submittedName>
        <fullName evidence="1">Uncharacterized protein</fullName>
    </submittedName>
</protein>
<dbReference type="Proteomes" id="UP000266861">
    <property type="component" value="Unassembled WGS sequence"/>
</dbReference>
<evidence type="ECO:0000313" key="2">
    <source>
        <dbReference type="EMBL" id="RHZ58608.1"/>
    </source>
</evidence>
<comment type="caution">
    <text evidence="1">The sequence shown here is derived from an EMBL/GenBank/DDBJ whole genome shotgun (WGS) entry which is preliminary data.</text>
</comment>
<proteinExistence type="predicted"/>
<gene>
    <name evidence="2" type="ORF">Glove_372g48</name>
    <name evidence="1" type="ORF">Glove_809878g1</name>
</gene>
<dbReference type="EMBL" id="PQFF01000719">
    <property type="protein sequence ID" value="RHZ43312.1"/>
    <property type="molecule type" value="Genomic_DNA"/>
</dbReference>
<keyword evidence="3" id="KW-1185">Reference proteome</keyword>
<accession>A0A397FX13</accession>
<dbReference type="EMBL" id="PQFF01000335">
    <property type="protein sequence ID" value="RHZ58608.1"/>
    <property type="molecule type" value="Genomic_DNA"/>
</dbReference>
<sequence length="118" mass="13650">MKELKMGRIYLMKALYYIFESTLIIGVCHAVRLTRKGAPKITILQINNPGKSNNRNLYNAVLNFSNQNPGTPVVEKLKSYKMPIAIILCKNCLRDVKDAVTYYYEYNDLNVLNRIFNK</sequence>
<reference evidence="1 3" key="1">
    <citation type="submission" date="2018-08" db="EMBL/GenBank/DDBJ databases">
        <title>Genome and evolution of the arbuscular mycorrhizal fungus Diversispora epigaea (formerly Glomus versiforme) and its bacterial endosymbionts.</title>
        <authorList>
            <person name="Sun X."/>
            <person name="Fei Z."/>
            <person name="Harrison M."/>
        </authorList>
    </citation>
    <scope>NUCLEOTIDE SEQUENCE [LARGE SCALE GENOMIC DNA]</scope>
    <source>
        <strain evidence="1 3">IT104</strain>
    </source>
</reference>
<organism evidence="1 3">
    <name type="scientific">Diversispora epigaea</name>
    <dbReference type="NCBI Taxonomy" id="1348612"/>
    <lineage>
        <taxon>Eukaryota</taxon>
        <taxon>Fungi</taxon>
        <taxon>Fungi incertae sedis</taxon>
        <taxon>Mucoromycota</taxon>
        <taxon>Glomeromycotina</taxon>
        <taxon>Glomeromycetes</taxon>
        <taxon>Diversisporales</taxon>
        <taxon>Diversisporaceae</taxon>
        <taxon>Diversispora</taxon>
    </lineage>
</organism>
<evidence type="ECO:0000313" key="3">
    <source>
        <dbReference type="Proteomes" id="UP000266861"/>
    </source>
</evidence>
<name>A0A397FX13_9GLOM</name>
<dbReference type="AlphaFoldDB" id="A0A397FX13"/>